<dbReference type="PANTHER" id="PTHR34219">
    <property type="entry name" value="IRON-REGULATED INNER MEMBRANE PROTEIN-RELATED"/>
    <property type="match status" value="1"/>
</dbReference>
<feature type="transmembrane region" description="Helical" evidence="1">
    <location>
        <begin position="421"/>
        <end position="441"/>
    </location>
</feature>
<feature type="transmembrane region" description="Helical" evidence="1">
    <location>
        <begin position="37"/>
        <end position="58"/>
    </location>
</feature>
<feature type="transmembrane region" description="Helical" evidence="1">
    <location>
        <begin position="218"/>
        <end position="240"/>
    </location>
</feature>
<keyword evidence="1" id="KW-1133">Transmembrane helix</keyword>
<feature type="transmembrane region" description="Helical" evidence="1">
    <location>
        <begin position="171"/>
        <end position="192"/>
    </location>
</feature>
<reference evidence="3 4" key="1">
    <citation type="submission" date="2023-07" db="EMBL/GenBank/DDBJ databases">
        <title>Sequencing the genomes of 1000 actinobacteria strains.</title>
        <authorList>
            <person name="Klenk H.-P."/>
        </authorList>
    </citation>
    <scope>NUCLEOTIDE SEQUENCE [LARGE SCALE GENOMIC DNA]</scope>
    <source>
        <strain evidence="3 4">DSM 44710</strain>
    </source>
</reference>
<proteinExistence type="predicted"/>
<evidence type="ECO:0000256" key="1">
    <source>
        <dbReference type="SAM" id="Phobius"/>
    </source>
</evidence>
<sequence>MSVTPEVATPTPAATTAPRRVNGSGSVFGALVLRLHFYAGILIAPFLVVSAVTGLLFVSTPTLDRIIYGQELLVDQAADTTVPVSQQVAAARATHPEGTITGVRVKGGEWTTHVDFSVPDLVAAEKVHTVYVDPYTGEVTGQLTTQFGWTPLQAWLDVLHRDLHLGAIGGLYSELAASWLWVIALGGIVLWWRRRRAVRKLFAPELSAKKGVRRTRGWHGAVGAWLLVGLLGLSATGLTWSNYAGANFGLVIDQIKGGTPYVSTALTGAPAASPGAHHGGGAAPVTTGDPDGIDTAVTVARDSGLDGPVSIVPPADAETAWKVSQIDNQFPERLDSVAVDVSTGTVTDRVNLADWPFTAKLTNWGINAHMGLLFGVVNQILLAALALGLLCVIFWGYRMWWQRRPTRADRRAPVGTLPPRVDWRTVPAWAIIAGILVIFAIGWALPLFGIPLAAFIAIDAILGTVRRDRPETPVSPAPAGS</sequence>
<comment type="caution">
    <text evidence="3">The sequence shown here is derived from an EMBL/GenBank/DDBJ whole genome shotgun (WGS) entry which is preliminary data.</text>
</comment>
<dbReference type="RefSeq" id="WP_306829366.1">
    <property type="nucleotide sequence ID" value="NZ_JAUSRA010000001.1"/>
</dbReference>
<feature type="transmembrane region" description="Helical" evidence="1">
    <location>
        <begin position="380"/>
        <end position="400"/>
    </location>
</feature>
<gene>
    <name evidence="3" type="ORF">J2S43_002733</name>
</gene>
<dbReference type="Proteomes" id="UP001240984">
    <property type="component" value="Unassembled WGS sequence"/>
</dbReference>
<keyword evidence="1" id="KW-0812">Transmembrane</keyword>
<dbReference type="InterPro" id="IPR005625">
    <property type="entry name" value="PepSY-ass_TM"/>
</dbReference>
<evidence type="ECO:0000259" key="2">
    <source>
        <dbReference type="Pfam" id="PF03413"/>
    </source>
</evidence>
<dbReference type="Pfam" id="PF03413">
    <property type="entry name" value="PepSY"/>
    <property type="match status" value="1"/>
</dbReference>
<dbReference type="EMBL" id="JAUSRA010000001">
    <property type="protein sequence ID" value="MDP9794221.1"/>
    <property type="molecule type" value="Genomic_DNA"/>
</dbReference>
<keyword evidence="4" id="KW-1185">Reference proteome</keyword>
<dbReference type="InterPro" id="IPR025711">
    <property type="entry name" value="PepSY"/>
</dbReference>
<accession>A0ABT9MSG8</accession>
<keyword evidence="1" id="KW-0472">Membrane</keyword>
<organism evidence="3 4">
    <name type="scientific">Catenuloplanes nepalensis</name>
    <dbReference type="NCBI Taxonomy" id="587533"/>
    <lineage>
        <taxon>Bacteria</taxon>
        <taxon>Bacillati</taxon>
        <taxon>Actinomycetota</taxon>
        <taxon>Actinomycetes</taxon>
        <taxon>Micromonosporales</taxon>
        <taxon>Micromonosporaceae</taxon>
        <taxon>Catenuloplanes</taxon>
    </lineage>
</organism>
<evidence type="ECO:0000313" key="3">
    <source>
        <dbReference type="EMBL" id="MDP9794221.1"/>
    </source>
</evidence>
<evidence type="ECO:0000313" key="4">
    <source>
        <dbReference type="Proteomes" id="UP001240984"/>
    </source>
</evidence>
<dbReference type="Pfam" id="PF03929">
    <property type="entry name" value="PepSY_TM"/>
    <property type="match status" value="1"/>
</dbReference>
<name>A0ABT9MSG8_9ACTN</name>
<dbReference type="PANTHER" id="PTHR34219:SF1">
    <property type="entry name" value="PEPSY DOMAIN-CONTAINING PROTEIN"/>
    <property type="match status" value="1"/>
</dbReference>
<protein>
    <submittedName>
        <fullName evidence="3">Iron-regulated membrane protein</fullName>
    </submittedName>
</protein>
<feature type="domain" description="PepSY" evidence="2">
    <location>
        <begin position="82"/>
        <end position="142"/>
    </location>
</feature>